<reference evidence="1 2" key="1">
    <citation type="journal article" date="2018" name="Nat. Genet.">
        <title>The Rosa genome provides new insights in the design of modern roses.</title>
        <authorList>
            <person name="Bendahmane M."/>
        </authorList>
    </citation>
    <scope>NUCLEOTIDE SEQUENCE [LARGE SCALE GENOMIC DNA]</scope>
    <source>
        <strain evidence="2">cv. Old Blush</strain>
    </source>
</reference>
<proteinExistence type="predicted"/>
<keyword evidence="2" id="KW-1185">Reference proteome</keyword>
<gene>
    <name evidence="1" type="ORF">RchiOBHm_Chr6g0270591</name>
</gene>
<accession>A0A2P6PQQ6</accession>
<dbReference type="EMBL" id="PDCK01000044">
    <property type="protein sequence ID" value="PRQ24277.1"/>
    <property type="molecule type" value="Genomic_DNA"/>
</dbReference>
<sequence>MCNSKSQNLSAQNIQLRRITGSYSDRIRQRTLYQWKATDVYFLLNFTDLNFDTSRESYDYLSEDRSDRKSAREFTTIHGELKFHGTRWSILMFQGS</sequence>
<dbReference type="Gramene" id="PRQ24277">
    <property type="protein sequence ID" value="PRQ24277"/>
    <property type="gene ID" value="RchiOBHm_Chr6g0270591"/>
</dbReference>
<dbReference type="AlphaFoldDB" id="A0A2P6PQQ6"/>
<name>A0A2P6PQQ6_ROSCH</name>
<dbReference type="Proteomes" id="UP000238479">
    <property type="component" value="Chromosome 6"/>
</dbReference>
<evidence type="ECO:0000313" key="2">
    <source>
        <dbReference type="Proteomes" id="UP000238479"/>
    </source>
</evidence>
<organism evidence="1 2">
    <name type="scientific">Rosa chinensis</name>
    <name type="common">China rose</name>
    <dbReference type="NCBI Taxonomy" id="74649"/>
    <lineage>
        <taxon>Eukaryota</taxon>
        <taxon>Viridiplantae</taxon>
        <taxon>Streptophyta</taxon>
        <taxon>Embryophyta</taxon>
        <taxon>Tracheophyta</taxon>
        <taxon>Spermatophyta</taxon>
        <taxon>Magnoliopsida</taxon>
        <taxon>eudicotyledons</taxon>
        <taxon>Gunneridae</taxon>
        <taxon>Pentapetalae</taxon>
        <taxon>rosids</taxon>
        <taxon>fabids</taxon>
        <taxon>Rosales</taxon>
        <taxon>Rosaceae</taxon>
        <taxon>Rosoideae</taxon>
        <taxon>Rosoideae incertae sedis</taxon>
        <taxon>Rosa</taxon>
    </lineage>
</organism>
<comment type="caution">
    <text evidence="1">The sequence shown here is derived from an EMBL/GenBank/DDBJ whole genome shotgun (WGS) entry which is preliminary data.</text>
</comment>
<protein>
    <submittedName>
        <fullName evidence="1">Uncharacterized protein</fullName>
    </submittedName>
</protein>
<evidence type="ECO:0000313" key="1">
    <source>
        <dbReference type="EMBL" id="PRQ24277.1"/>
    </source>
</evidence>